<name>A0A2U3PFS9_9MYCO</name>
<feature type="domain" description="Chorismate mutase" evidence="7">
    <location>
        <begin position="26"/>
        <end position="119"/>
    </location>
</feature>
<comment type="pathway">
    <text evidence="1 5">Metabolic intermediate biosynthesis; prephenate biosynthesis; prephenate from chorismate: step 1/1.</text>
</comment>
<dbReference type="EMBL" id="FUEZ01000004">
    <property type="protein sequence ID" value="SPM42600.1"/>
    <property type="molecule type" value="Genomic_DNA"/>
</dbReference>
<dbReference type="InterPro" id="IPR036979">
    <property type="entry name" value="CM_dom_sf"/>
</dbReference>
<dbReference type="EC" id="5.4.99.5" evidence="2 5"/>
<evidence type="ECO:0000256" key="5">
    <source>
        <dbReference type="PIRNR" id="PIRNR026640"/>
    </source>
</evidence>
<dbReference type="AlphaFoldDB" id="A0A2U3PFS9"/>
<dbReference type="UniPathway" id="UPA00120">
    <property type="reaction ID" value="UER00203"/>
</dbReference>
<dbReference type="RefSeq" id="WP_083746239.1">
    <property type="nucleotide sequence ID" value="NZ_FUEZ01000004.1"/>
</dbReference>
<evidence type="ECO:0000313" key="8">
    <source>
        <dbReference type="EMBL" id="SPM42600.1"/>
    </source>
</evidence>
<dbReference type="SUPFAM" id="SSF48600">
    <property type="entry name" value="Chorismate mutase II"/>
    <property type="match status" value="1"/>
</dbReference>
<comment type="function">
    <text evidence="5">Catalyzes the Claisen rearrangement of chorismate to prephenate.</text>
</comment>
<dbReference type="InterPro" id="IPR002701">
    <property type="entry name" value="CM_II_prokaryot"/>
</dbReference>
<dbReference type="InterPro" id="IPR036263">
    <property type="entry name" value="Chorismate_II_sf"/>
</dbReference>
<evidence type="ECO:0000313" key="9">
    <source>
        <dbReference type="Proteomes" id="UP000240424"/>
    </source>
</evidence>
<dbReference type="PANTHER" id="PTHR38041">
    <property type="entry name" value="CHORISMATE MUTASE"/>
    <property type="match status" value="1"/>
</dbReference>
<dbReference type="InterPro" id="IPR008240">
    <property type="entry name" value="Chorismate_mutase_periplasmic"/>
</dbReference>
<dbReference type="STRING" id="1841861.GCA_900157365_03140"/>
<comment type="catalytic activity">
    <reaction evidence="5">
        <text>chorismate = prephenate</text>
        <dbReference type="Rhea" id="RHEA:13897"/>
        <dbReference type="ChEBI" id="CHEBI:29748"/>
        <dbReference type="ChEBI" id="CHEBI:29934"/>
        <dbReference type="EC" id="5.4.99.5"/>
    </reaction>
</comment>
<dbReference type="SMART" id="SM00830">
    <property type="entry name" value="CM_2"/>
    <property type="match status" value="1"/>
</dbReference>
<evidence type="ECO:0000259" key="7">
    <source>
        <dbReference type="PROSITE" id="PS51168"/>
    </source>
</evidence>
<evidence type="ECO:0000256" key="1">
    <source>
        <dbReference type="ARBA" id="ARBA00004817"/>
    </source>
</evidence>
<protein>
    <recommendedName>
        <fullName evidence="2 5">Chorismate mutase</fullName>
        <ecNumber evidence="2 5">5.4.99.5</ecNumber>
    </recommendedName>
</protein>
<evidence type="ECO:0000256" key="4">
    <source>
        <dbReference type="ARBA" id="ARBA00023235"/>
    </source>
</evidence>
<dbReference type="Pfam" id="PF01817">
    <property type="entry name" value="CM_2"/>
    <property type="match status" value="1"/>
</dbReference>
<dbReference type="PIRSF" id="PIRSF026640">
    <property type="entry name" value="Peripl_chor_mut"/>
    <property type="match status" value="1"/>
</dbReference>
<reference evidence="8 9" key="1">
    <citation type="submission" date="2017-01" db="EMBL/GenBank/DDBJ databases">
        <authorList>
            <consortium name="Urmite Genomes"/>
        </authorList>
    </citation>
    <scope>NUCLEOTIDE SEQUENCE [LARGE SCALE GENOMIC DNA]</scope>
    <source>
        <strain evidence="8 9">AB215</strain>
    </source>
</reference>
<dbReference type="Gene3D" id="1.20.59.10">
    <property type="entry name" value="Chorismate mutase"/>
    <property type="match status" value="1"/>
</dbReference>
<proteinExistence type="predicted"/>
<dbReference type="PANTHER" id="PTHR38041:SF2">
    <property type="entry name" value="SECRETED CHORISMATE MUTASE"/>
    <property type="match status" value="1"/>
</dbReference>
<dbReference type="NCBIfam" id="NF006741">
    <property type="entry name" value="PRK09269.1"/>
    <property type="match status" value="1"/>
</dbReference>
<feature type="chain" id="PRO_5015614213" description="Chorismate mutase" evidence="6">
    <location>
        <begin position="40"/>
        <end position="200"/>
    </location>
</feature>
<gene>
    <name evidence="8" type="ORF">MNAB215_4820</name>
</gene>
<dbReference type="Proteomes" id="UP000240424">
    <property type="component" value="Unassembled WGS sequence"/>
</dbReference>
<evidence type="ECO:0000256" key="6">
    <source>
        <dbReference type="SAM" id="SignalP"/>
    </source>
</evidence>
<feature type="signal peptide" evidence="6">
    <location>
        <begin position="1"/>
        <end position="39"/>
    </location>
</feature>
<dbReference type="GO" id="GO:0046417">
    <property type="term" value="P:chorismate metabolic process"/>
    <property type="evidence" value="ECO:0007669"/>
    <property type="project" value="InterPro"/>
</dbReference>
<accession>A0A2U3PFS9</accession>
<dbReference type="PROSITE" id="PS51168">
    <property type="entry name" value="CHORISMATE_MUT_2"/>
    <property type="match status" value="1"/>
</dbReference>
<keyword evidence="9" id="KW-1185">Reference proteome</keyword>
<organism evidence="8 9">
    <name type="scientific">Mycobacterium numidiamassiliense</name>
    <dbReference type="NCBI Taxonomy" id="1841861"/>
    <lineage>
        <taxon>Bacteria</taxon>
        <taxon>Bacillati</taxon>
        <taxon>Actinomycetota</taxon>
        <taxon>Actinomycetes</taxon>
        <taxon>Mycobacteriales</taxon>
        <taxon>Mycobacteriaceae</taxon>
        <taxon>Mycobacterium</taxon>
    </lineage>
</organism>
<evidence type="ECO:0000256" key="3">
    <source>
        <dbReference type="ARBA" id="ARBA00022729"/>
    </source>
</evidence>
<dbReference type="NCBIfam" id="TIGR01806">
    <property type="entry name" value="CM_mono2"/>
    <property type="match status" value="1"/>
</dbReference>
<keyword evidence="3 6" id="KW-0732">Signal</keyword>
<dbReference type="GO" id="GO:0009697">
    <property type="term" value="P:salicylic acid biosynthetic process"/>
    <property type="evidence" value="ECO:0007669"/>
    <property type="project" value="TreeGrafter"/>
</dbReference>
<keyword evidence="4 5" id="KW-0413">Isomerase</keyword>
<dbReference type="GO" id="GO:0004106">
    <property type="term" value="F:chorismate mutase activity"/>
    <property type="evidence" value="ECO:0007669"/>
    <property type="project" value="UniProtKB-EC"/>
</dbReference>
<evidence type="ECO:0000256" key="2">
    <source>
        <dbReference type="ARBA" id="ARBA00012404"/>
    </source>
</evidence>
<dbReference type="InterPro" id="IPR051331">
    <property type="entry name" value="Chorismate_mutase-related"/>
</dbReference>
<sequence length="200" mass="21473">MSLLRLTRIVRRSSALRAGNKVGAVVVLVATLLATPAHADGANPLTELVDAAAQRLQIAEPVAAFKWNTHGAIEDPARVRQQLSALSSDATGKHIDPHYVSRAFSDQINATEAIEYRRFADWKLDASSAPSGSPDLAASRSAIDGLNQTMLTQIATNWDLLRSPQCAPALDAARGEVIESRHLDGLYQQALMTATQSYCA</sequence>
<dbReference type="OrthoDB" id="3825510at2"/>